<evidence type="ECO:0000256" key="1">
    <source>
        <dbReference type="SAM" id="Phobius"/>
    </source>
</evidence>
<accession>A0A939DKI4</accession>
<organism evidence="2 3">
    <name type="scientific">Parahaliea mediterranea</name>
    <dbReference type="NCBI Taxonomy" id="651086"/>
    <lineage>
        <taxon>Bacteria</taxon>
        <taxon>Pseudomonadati</taxon>
        <taxon>Pseudomonadota</taxon>
        <taxon>Gammaproteobacteria</taxon>
        <taxon>Cellvibrionales</taxon>
        <taxon>Halieaceae</taxon>
        <taxon>Parahaliea</taxon>
    </lineage>
</organism>
<keyword evidence="3" id="KW-1185">Reference proteome</keyword>
<evidence type="ECO:0000313" key="3">
    <source>
        <dbReference type="Proteomes" id="UP000664303"/>
    </source>
</evidence>
<dbReference type="Proteomes" id="UP000664303">
    <property type="component" value="Unassembled WGS sequence"/>
</dbReference>
<protein>
    <submittedName>
        <fullName evidence="2">Uncharacterized protein</fullName>
    </submittedName>
</protein>
<dbReference type="RefSeq" id="WP_206562622.1">
    <property type="nucleotide sequence ID" value="NZ_JAFKCZ010000027.1"/>
</dbReference>
<keyword evidence="1" id="KW-1133">Transmembrane helix</keyword>
<dbReference type="EMBL" id="JAFKCZ010000027">
    <property type="protein sequence ID" value="MBN7799177.1"/>
    <property type="molecule type" value="Genomic_DNA"/>
</dbReference>
<name>A0A939DKI4_9GAMM</name>
<evidence type="ECO:0000313" key="2">
    <source>
        <dbReference type="EMBL" id="MBN7799177.1"/>
    </source>
</evidence>
<sequence length="201" mass="22575">MKLTDKVQIGISAFAAIVSVTAIAVSMYSNAISHSAYELSLNSFNAERRIAVRTIREEDHIAFSPLEDGQQIHSMTVFFPSELNIGTLVLTPPDLKIYDTRINFNIQDHIEEQIPGRERFAQVALNYPIPALIMVHGYSKGYASMSVGIYDFIYAINRVEDSAGLRLKSAVLNNFHYEVSDPQAYIDRVFAESRRIIASNK</sequence>
<reference evidence="2" key="1">
    <citation type="submission" date="2021-02" db="EMBL/GenBank/DDBJ databases">
        <title>PHA producing bacteria isolated from coastal sediment in Guangdong, Shenzhen.</title>
        <authorList>
            <person name="Zheng W."/>
            <person name="Yu S."/>
            <person name="Huang Y."/>
        </authorList>
    </citation>
    <scope>NUCLEOTIDE SEQUENCE</scope>
    <source>
        <strain evidence="2">TN14-10</strain>
    </source>
</reference>
<keyword evidence="1" id="KW-0472">Membrane</keyword>
<keyword evidence="1" id="KW-0812">Transmembrane</keyword>
<proteinExistence type="predicted"/>
<dbReference type="AlphaFoldDB" id="A0A939DKI4"/>
<comment type="caution">
    <text evidence="2">The sequence shown here is derived from an EMBL/GenBank/DDBJ whole genome shotgun (WGS) entry which is preliminary data.</text>
</comment>
<feature type="transmembrane region" description="Helical" evidence="1">
    <location>
        <begin position="7"/>
        <end position="28"/>
    </location>
</feature>
<gene>
    <name evidence="2" type="ORF">JYP50_21445</name>
</gene>